<dbReference type="PANTHER" id="PTHR43249">
    <property type="entry name" value="UDP-N-ACETYL-2-AMINO-2-DEOXY-D-GLUCURONATE OXIDASE"/>
    <property type="match status" value="1"/>
</dbReference>
<name>A0AA47EKL9_9CLOT</name>
<dbReference type="RefSeq" id="WP_216121331.1">
    <property type="nucleotide sequence ID" value="NZ_CP086239.1"/>
</dbReference>
<dbReference type="EMBL" id="CP086239">
    <property type="protein sequence ID" value="WAG61964.1"/>
    <property type="molecule type" value="Genomic_DNA"/>
</dbReference>
<accession>A0AA47EKL9</accession>
<evidence type="ECO:0000313" key="4">
    <source>
        <dbReference type="EMBL" id="WAG61964.1"/>
    </source>
</evidence>
<evidence type="ECO:0000313" key="5">
    <source>
        <dbReference type="Proteomes" id="UP001164733"/>
    </source>
</evidence>
<evidence type="ECO:0000259" key="2">
    <source>
        <dbReference type="Pfam" id="PF01408"/>
    </source>
</evidence>
<organism evidence="4 5">
    <name type="scientific">Clostridium estertheticum</name>
    <dbReference type="NCBI Taxonomy" id="238834"/>
    <lineage>
        <taxon>Bacteria</taxon>
        <taxon>Bacillati</taxon>
        <taxon>Bacillota</taxon>
        <taxon>Clostridia</taxon>
        <taxon>Eubacteriales</taxon>
        <taxon>Clostridiaceae</taxon>
        <taxon>Clostridium</taxon>
    </lineage>
</organism>
<dbReference type="Proteomes" id="UP001164733">
    <property type="component" value="Chromosome"/>
</dbReference>
<evidence type="ECO:0000256" key="1">
    <source>
        <dbReference type="ARBA" id="ARBA00010928"/>
    </source>
</evidence>
<dbReference type="InterPro" id="IPR052515">
    <property type="entry name" value="Gfo/Idh/MocA_Oxidoreductase"/>
</dbReference>
<feature type="domain" description="Gfo/Idh/MocA-like oxidoreductase C-terminal" evidence="3">
    <location>
        <begin position="143"/>
        <end position="357"/>
    </location>
</feature>
<dbReference type="Pfam" id="PF02894">
    <property type="entry name" value="GFO_IDH_MocA_C"/>
    <property type="match status" value="1"/>
</dbReference>
<dbReference type="InterPro" id="IPR004104">
    <property type="entry name" value="Gfo/Idh/MocA-like_OxRdtase_C"/>
</dbReference>
<protein>
    <submittedName>
        <fullName evidence="4">Gfo/Idh/MocA family oxidoreductase</fullName>
    </submittedName>
</protein>
<feature type="domain" description="Gfo/Idh/MocA-like oxidoreductase N-terminal" evidence="2">
    <location>
        <begin position="5"/>
        <end position="127"/>
    </location>
</feature>
<sequence>MDKKLKVGIIGCGGIANGKHMPSLAKISEIEMVAFCDVIIEKAKIAAKEYGSAGARVYVDYKELLKDDTIDVVHVCTPNRSHSVITIDVLEAGKHVMCEKPMAKTFLEARKMVEAAKRTGKKLTIGYQNRFRADSKYLKTTCENGGLGDIYFAKAHAIRRRAVPTWGVFLNEFEQGGGPLIDIGTHALDLTLWMLDNYKPKYVVGNVYHKLSKKENAANAWGPWEPSKFTVEDSAFGFITMDNGATIVVESSWALNSLEVGEAQTSLCGTEGGADMKDGLRINGENLGRLYETKVDFGSNGVAFNEGFSEDPADAEARSWIDCILYDKEPIVKPEQALVVTEILEAIYESSKIGEPVYFNDISEGKSPTSISGSYIP</sequence>
<dbReference type="PANTHER" id="PTHR43249:SF1">
    <property type="entry name" value="D-GLUCOSIDE 3-DEHYDROGENASE"/>
    <property type="match status" value="1"/>
</dbReference>
<dbReference type="InterPro" id="IPR000683">
    <property type="entry name" value="Gfo/Idh/MocA-like_OxRdtase_N"/>
</dbReference>
<dbReference type="GO" id="GO:0000166">
    <property type="term" value="F:nucleotide binding"/>
    <property type="evidence" value="ECO:0007669"/>
    <property type="project" value="InterPro"/>
</dbReference>
<proteinExistence type="inferred from homology"/>
<dbReference type="Pfam" id="PF01408">
    <property type="entry name" value="GFO_IDH_MocA"/>
    <property type="match status" value="1"/>
</dbReference>
<comment type="similarity">
    <text evidence="1">Belongs to the Gfo/Idh/MocA family.</text>
</comment>
<gene>
    <name evidence="4" type="ORF">LL038_06890</name>
</gene>
<evidence type="ECO:0000259" key="3">
    <source>
        <dbReference type="Pfam" id="PF02894"/>
    </source>
</evidence>
<dbReference type="AlphaFoldDB" id="A0AA47EKL9"/>
<reference evidence="4" key="1">
    <citation type="submission" date="2021-11" db="EMBL/GenBank/DDBJ databases">
        <title>Clostridia strains as spoilage organisms.</title>
        <authorList>
            <person name="Wambui J."/>
            <person name="Stevens M.J.A."/>
            <person name="Stephan R."/>
        </authorList>
    </citation>
    <scope>NUCLEOTIDE SEQUENCE</scope>
    <source>
        <strain evidence="4">CF009</strain>
    </source>
</reference>